<reference evidence="2 3" key="1">
    <citation type="journal article" date="2012" name="BMC Genomics">
        <title>Comparative genomics of the white-rot fungi, Phanerochaete carnosa and P. chrysosporium, to elucidate the genetic basis of the distinct wood types they colonize.</title>
        <authorList>
            <person name="Suzuki H."/>
            <person name="MacDonald J."/>
            <person name="Syed K."/>
            <person name="Salamov A."/>
            <person name="Hori C."/>
            <person name="Aerts A."/>
            <person name="Henrissat B."/>
            <person name="Wiebenga A."/>
            <person name="vanKuyk P.A."/>
            <person name="Barry K."/>
            <person name="Lindquist E."/>
            <person name="LaButti K."/>
            <person name="Lapidus A."/>
            <person name="Lucas S."/>
            <person name="Coutinho P."/>
            <person name="Gong Y."/>
            <person name="Samejima M."/>
            <person name="Mahadevan R."/>
            <person name="Abou-Zaid M."/>
            <person name="de Vries R.P."/>
            <person name="Igarashi K."/>
            <person name="Yadav J.S."/>
            <person name="Grigoriev I.V."/>
            <person name="Master E.R."/>
        </authorList>
    </citation>
    <scope>NUCLEOTIDE SEQUENCE [LARGE SCALE GENOMIC DNA]</scope>
    <source>
        <strain evidence="2 3">HHB-10118-sp</strain>
    </source>
</reference>
<sequence>MLDERVALATNLPSVSTSRGTLPAQHLNPPKVDAYEILNACATRAAAWMPELATRYEEAFPSSQGRNPGVPDVVWKLLEADKWAALEAAHRQKEELNALEEAARDAYRAEEAQKALELDLVCRAREPSADAEIKRQFEEQRLKRVTAIAVRQAKERGASAEGIRAGAEGAG</sequence>
<dbReference type="Proteomes" id="UP000008370">
    <property type="component" value="Unassembled WGS sequence"/>
</dbReference>
<feature type="coiled-coil region" evidence="1">
    <location>
        <begin position="86"/>
        <end position="119"/>
    </location>
</feature>
<dbReference type="GeneID" id="18919574"/>
<dbReference type="AlphaFoldDB" id="K5WAI8"/>
<evidence type="ECO:0000313" key="2">
    <source>
        <dbReference type="EMBL" id="EKM56230.1"/>
    </source>
</evidence>
<dbReference type="HOGENOM" id="CLU_1563413_0_0_1"/>
<name>K5WAI8_PHACS</name>
<dbReference type="EMBL" id="JH930472">
    <property type="protein sequence ID" value="EKM56230.1"/>
    <property type="molecule type" value="Genomic_DNA"/>
</dbReference>
<accession>K5WAI8</accession>
<dbReference type="KEGG" id="pco:PHACADRAFT_29163"/>
<protein>
    <submittedName>
        <fullName evidence="2">Uncharacterized protein</fullName>
    </submittedName>
</protein>
<keyword evidence="3" id="KW-1185">Reference proteome</keyword>
<evidence type="ECO:0000313" key="3">
    <source>
        <dbReference type="Proteomes" id="UP000008370"/>
    </source>
</evidence>
<dbReference type="RefSeq" id="XP_007395266.1">
    <property type="nucleotide sequence ID" value="XM_007395204.1"/>
</dbReference>
<evidence type="ECO:0000256" key="1">
    <source>
        <dbReference type="SAM" id="Coils"/>
    </source>
</evidence>
<proteinExistence type="predicted"/>
<gene>
    <name evidence="2" type="ORF">PHACADRAFT_29163</name>
</gene>
<keyword evidence="1" id="KW-0175">Coiled coil</keyword>
<organism evidence="2 3">
    <name type="scientific">Phanerochaete carnosa (strain HHB-10118-sp)</name>
    <name type="common">White-rot fungus</name>
    <name type="synonym">Peniophora carnosa</name>
    <dbReference type="NCBI Taxonomy" id="650164"/>
    <lineage>
        <taxon>Eukaryota</taxon>
        <taxon>Fungi</taxon>
        <taxon>Dikarya</taxon>
        <taxon>Basidiomycota</taxon>
        <taxon>Agaricomycotina</taxon>
        <taxon>Agaricomycetes</taxon>
        <taxon>Polyporales</taxon>
        <taxon>Phanerochaetaceae</taxon>
        <taxon>Phanerochaete</taxon>
    </lineage>
</organism>
<dbReference type="InParanoid" id="K5WAI8"/>